<dbReference type="Proteomes" id="UP000657574">
    <property type="component" value="Unassembled WGS sequence"/>
</dbReference>
<reference evidence="7" key="1">
    <citation type="journal article" date="2014" name="Int. J. Syst. Evol. Microbiol.">
        <title>Complete genome sequence of Corynebacterium casei LMG S-19264T (=DSM 44701T), isolated from a smear-ripened cheese.</title>
        <authorList>
            <consortium name="US DOE Joint Genome Institute (JGI-PGF)"/>
            <person name="Walter F."/>
            <person name="Albersmeier A."/>
            <person name="Kalinowski J."/>
            <person name="Ruckert C."/>
        </authorList>
    </citation>
    <scope>NUCLEOTIDE SEQUENCE</scope>
    <source>
        <strain evidence="7">JCM 3086</strain>
    </source>
</reference>
<dbReference type="GO" id="GO:0022857">
    <property type="term" value="F:transmembrane transporter activity"/>
    <property type="evidence" value="ECO:0007669"/>
    <property type="project" value="InterPro"/>
</dbReference>
<dbReference type="PANTHER" id="PTHR23518:SF2">
    <property type="entry name" value="MAJOR FACILITATOR SUPERFAMILY TRANSPORTER"/>
    <property type="match status" value="1"/>
</dbReference>
<keyword evidence="4 5" id="KW-0472">Membrane</keyword>
<evidence type="ECO:0000256" key="2">
    <source>
        <dbReference type="ARBA" id="ARBA00022692"/>
    </source>
</evidence>
<feature type="domain" description="Major facilitator superfamily (MFS) profile" evidence="6">
    <location>
        <begin position="22"/>
        <end position="400"/>
    </location>
</feature>
<reference evidence="7" key="2">
    <citation type="submission" date="2020-09" db="EMBL/GenBank/DDBJ databases">
        <authorList>
            <person name="Sun Q."/>
            <person name="Ohkuma M."/>
        </authorList>
    </citation>
    <scope>NUCLEOTIDE SEQUENCE</scope>
    <source>
        <strain evidence="7">JCM 3086</strain>
    </source>
</reference>
<feature type="transmembrane region" description="Helical" evidence="5">
    <location>
        <begin position="377"/>
        <end position="397"/>
    </location>
</feature>
<accession>A0A917PBU7</accession>
<dbReference type="SUPFAM" id="SSF103473">
    <property type="entry name" value="MFS general substrate transporter"/>
    <property type="match status" value="1"/>
</dbReference>
<dbReference type="InterPro" id="IPR011701">
    <property type="entry name" value="MFS"/>
</dbReference>
<proteinExistence type="predicted"/>
<name>A0A917PBU7_9ACTN</name>
<evidence type="ECO:0000313" key="7">
    <source>
        <dbReference type="EMBL" id="GGJ70230.1"/>
    </source>
</evidence>
<comment type="caution">
    <text evidence="7">The sequence shown here is derived from an EMBL/GenBank/DDBJ whole genome shotgun (WGS) entry which is preliminary data.</text>
</comment>
<feature type="transmembrane region" description="Helical" evidence="5">
    <location>
        <begin position="288"/>
        <end position="305"/>
    </location>
</feature>
<evidence type="ECO:0000313" key="8">
    <source>
        <dbReference type="Proteomes" id="UP000657574"/>
    </source>
</evidence>
<dbReference type="AlphaFoldDB" id="A0A917PBU7"/>
<protein>
    <submittedName>
        <fullName evidence="7">MFS transporter</fullName>
    </submittedName>
</protein>
<dbReference type="PROSITE" id="PS50850">
    <property type="entry name" value="MFS"/>
    <property type="match status" value="1"/>
</dbReference>
<keyword evidence="2 5" id="KW-0812">Transmembrane</keyword>
<dbReference type="InterPro" id="IPR020846">
    <property type="entry name" value="MFS_dom"/>
</dbReference>
<evidence type="ECO:0000256" key="4">
    <source>
        <dbReference type="ARBA" id="ARBA00023136"/>
    </source>
</evidence>
<sequence>MTDPATAPPRAAGRGPAWLTRNVKVLCGVSFLQDAASELLYPILPIFLTTVLGAPPAAVGAIEGLAEGAASVTKVAAGRLADTFARRPLIGAGYGLAALGKLLIALATVWPLILVARVVDRLGKGLRGAPRDALLVNGIPNRQRGKVFGLHRAADTAGAVVGPLVGLALYETLDHRLRPLFWIAVIPAIASVALVAAVRDPRHTAGAGTGRESATRVPWRALPGPYWRVLAALTVFNLVNFPDALLLLRAHDLGLTTAGVVGAYALYNLAYAALSYPAGALSDRLPRPLVFAAGLVFFATGYLGLGLIHAPWAVFVVLPLYGGFNACTDGVGKAWISTLVPDHQQGTAQGLYQGATGVAVLLAGVWAGLAWGSDGQVPLLVSGTAALTLAAALPVLARARGAAR</sequence>
<dbReference type="Gene3D" id="1.20.1250.20">
    <property type="entry name" value="MFS general substrate transporter like domains"/>
    <property type="match status" value="2"/>
</dbReference>
<gene>
    <name evidence="7" type="ORF">GCM10010121_096090</name>
</gene>
<evidence type="ECO:0000259" key="6">
    <source>
        <dbReference type="PROSITE" id="PS50850"/>
    </source>
</evidence>
<dbReference type="Pfam" id="PF07690">
    <property type="entry name" value="MFS_1"/>
    <property type="match status" value="1"/>
</dbReference>
<evidence type="ECO:0000256" key="1">
    <source>
        <dbReference type="ARBA" id="ARBA00004651"/>
    </source>
</evidence>
<organism evidence="7 8">
    <name type="scientific">Streptomyces brasiliensis</name>
    <dbReference type="NCBI Taxonomy" id="1954"/>
    <lineage>
        <taxon>Bacteria</taxon>
        <taxon>Bacillati</taxon>
        <taxon>Actinomycetota</taxon>
        <taxon>Actinomycetes</taxon>
        <taxon>Kitasatosporales</taxon>
        <taxon>Streptomycetaceae</taxon>
        <taxon>Streptomyces</taxon>
    </lineage>
</organism>
<feature type="transmembrane region" description="Helical" evidence="5">
    <location>
        <begin position="253"/>
        <end position="276"/>
    </location>
</feature>
<feature type="transmembrane region" description="Helical" evidence="5">
    <location>
        <begin position="351"/>
        <end position="371"/>
    </location>
</feature>
<dbReference type="InterPro" id="IPR036259">
    <property type="entry name" value="MFS_trans_sf"/>
</dbReference>
<dbReference type="CDD" id="cd17370">
    <property type="entry name" value="MFS_MJ1317_like"/>
    <property type="match status" value="1"/>
</dbReference>
<dbReference type="EMBL" id="BMQA01000119">
    <property type="protein sequence ID" value="GGJ70230.1"/>
    <property type="molecule type" value="Genomic_DNA"/>
</dbReference>
<dbReference type="GO" id="GO:0005886">
    <property type="term" value="C:plasma membrane"/>
    <property type="evidence" value="ECO:0007669"/>
    <property type="project" value="UniProtKB-SubCell"/>
</dbReference>
<feature type="transmembrane region" description="Helical" evidence="5">
    <location>
        <begin position="89"/>
        <end position="113"/>
    </location>
</feature>
<comment type="subcellular location">
    <subcellularLocation>
        <location evidence="1">Cell membrane</location>
        <topology evidence="1">Multi-pass membrane protein</topology>
    </subcellularLocation>
</comment>
<feature type="transmembrane region" description="Helical" evidence="5">
    <location>
        <begin position="180"/>
        <end position="198"/>
    </location>
</feature>
<dbReference type="RefSeq" id="WP_189317582.1">
    <property type="nucleotide sequence ID" value="NZ_BMQA01000119.1"/>
</dbReference>
<keyword evidence="8" id="KW-1185">Reference proteome</keyword>
<keyword evidence="3 5" id="KW-1133">Transmembrane helix</keyword>
<dbReference type="PANTHER" id="PTHR23518">
    <property type="entry name" value="C-METHYLTRANSFERASE"/>
    <property type="match status" value="1"/>
</dbReference>
<feature type="transmembrane region" description="Helical" evidence="5">
    <location>
        <begin position="311"/>
        <end position="331"/>
    </location>
</feature>
<evidence type="ECO:0000256" key="3">
    <source>
        <dbReference type="ARBA" id="ARBA00022989"/>
    </source>
</evidence>
<evidence type="ECO:0000256" key="5">
    <source>
        <dbReference type="SAM" id="Phobius"/>
    </source>
</evidence>
<feature type="transmembrane region" description="Helical" evidence="5">
    <location>
        <begin position="226"/>
        <end position="247"/>
    </location>
</feature>